<gene>
    <name evidence="1" type="ORF">PPRIM_AZ9-3.1.T0310112</name>
</gene>
<sequence>MLEKLPKVSQKKARSQSLYQNQITTQKLKESLYNYQTSRYGQRTQRNPFIESIVKEADVVMTNQHLKENLFKLKEMGLLRNCQPIIQIQSGLKKKDYILNDYHNKTTLNGYSRNYGGLFYNR</sequence>
<organism evidence="1 2">
    <name type="scientific">Paramecium primaurelia</name>
    <dbReference type="NCBI Taxonomy" id="5886"/>
    <lineage>
        <taxon>Eukaryota</taxon>
        <taxon>Sar</taxon>
        <taxon>Alveolata</taxon>
        <taxon>Ciliophora</taxon>
        <taxon>Intramacronucleata</taxon>
        <taxon>Oligohymenophorea</taxon>
        <taxon>Peniculida</taxon>
        <taxon>Parameciidae</taxon>
        <taxon>Paramecium</taxon>
    </lineage>
</organism>
<dbReference type="Proteomes" id="UP000688137">
    <property type="component" value="Unassembled WGS sequence"/>
</dbReference>
<proteinExistence type="predicted"/>
<name>A0A8S1L0M1_PARPR</name>
<reference evidence="1" key="1">
    <citation type="submission" date="2021-01" db="EMBL/GenBank/DDBJ databases">
        <authorList>
            <consortium name="Genoscope - CEA"/>
            <person name="William W."/>
        </authorList>
    </citation>
    <scope>NUCLEOTIDE SEQUENCE</scope>
</reference>
<comment type="caution">
    <text evidence="1">The sequence shown here is derived from an EMBL/GenBank/DDBJ whole genome shotgun (WGS) entry which is preliminary data.</text>
</comment>
<dbReference type="EMBL" id="CAJJDM010000030">
    <property type="protein sequence ID" value="CAD8061047.1"/>
    <property type="molecule type" value="Genomic_DNA"/>
</dbReference>
<dbReference type="AlphaFoldDB" id="A0A8S1L0M1"/>
<keyword evidence="2" id="KW-1185">Reference proteome</keyword>
<accession>A0A8S1L0M1</accession>
<evidence type="ECO:0000313" key="1">
    <source>
        <dbReference type="EMBL" id="CAD8061047.1"/>
    </source>
</evidence>
<evidence type="ECO:0000313" key="2">
    <source>
        <dbReference type="Proteomes" id="UP000688137"/>
    </source>
</evidence>
<protein>
    <submittedName>
        <fullName evidence="1">Uncharacterized protein</fullName>
    </submittedName>
</protein>